<protein>
    <recommendedName>
        <fullName evidence="7">Sulfatase N-terminal domain-containing protein</fullName>
    </recommendedName>
</protein>
<keyword evidence="6" id="KW-0732">Signal</keyword>
<dbReference type="AlphaFoldDB" id="T1L116"/>
<dbReference type="eggNOG" id="KOG3867">
    <property type="taxonomic scope" value="Eukaryota"/>
</dbReference>
<evidence type="ECO:0000256" key="2">
    <source>
        <dbReference type="ARBA" id="ARBA00008779"/>
    </source>
</evidence>
<dbReference type="InterPro" id="IPR000917">
    <property type="entry name" value="Sulfatase_N"/>
</dbReference>
<dbReference type="STRING" id="32264.T1L116"/>
<evidence type="ECO:0000259" key="7">
    <source>
        <dbReference type="Pfam" id="PF00884"/>
    </source>
</evidence>
<evidence type="ECO:0000256" key="3">
    <source>
        <dbReference type="ARBA" id="ARBA00022723"/>
    </source>
</evidence>
<dbReference type="EnsemblMetazoa" id="tetur31g00130.1">
    <property type="protein sequence ID" value="tetur31g00130.1"/>
    <property type="gene ID" value="tetur31g00130"/>
</dbReference>
<reference evidence="8" key="2">
    <citation type="submission" date="2015-06" db="UniProtKB">
        <authorList>
            <consortium name="EnsemblMetazoa"/>
        </authorList>
    </citation>
    <scope>IDENTIFICATION</scope>
</reference>
<reference evidence="9" key="1">
    <citation type="submission" date="2011-08" db="EMBL/GenBank/DDBJ databases">
        <authorList>
            <person name="Rombauts S."/>
        </authorList>
    </citation>
    <scope>NUCLEOTIDE SEQUENCE</scope>
    <source>
        <strain evidence="9">London</strain>
    </source>
</reference>
<dbReference type="InterPro" id="IPR017850">
    <property type="entry name" value="Alkaline_phosphatase_core_sf"/>
</dbReference>
<dbReference type="OMA" id="VIVQQHK"/>
<dbReference type="Pfam" id="PF14707">
    <property type="entry name" value="Sulfatase_C"/>
    <property type="match status" value="1"/>
</dbReference>
<dbReference type="HOGENOM" id="CLU_006332_13_5_1"/>
<dbReference type="GO" id="GO:0004065">
    <property type="term" value="F:arylsulfatase activity"/>
    <property type="evidence" value="ECO:0007669"/>
    <property type="project" value="TreeGrafter"/>
</dbReference>
<accession>T1L116</accession>
<dbReference type="Gene3D" id="3.30.1120.10">
    <property type="match status" value="1"/>
</dbReference>
<feature type="chain" id="PRO_5004582067" description="Sulfatase N-terminal domain-containing protein" evidence="6">
    <location>
        <begin position="20"/>
        <end position="565"/>
    </location>
</feature>
<keyword evidence="3" id="KW-0479">Metal-binding</keyword>
<gene>
    <name evidence="8" type="primary">107369286</name>
</gene>
<sequence>MLFAVQQPWFLFLITFTFCQPHPSSSSNHSTYYHNQHQHQVDHRVHVHHASLSLSSSSAFPSPPNIIVMLMDDMGFGDLGINGDPNYDTPNLDALASQGMLLTNFYSSSPLCSPSRASLLTGRLPIRNGFYTDNVDGRNSYTPQEIVGGISDYELTLPELLSFGSHYHSALIGKWHLGHRPQYLPLKHGFDMFWGSTNCHFGPYDNKARPNIPIFENNNMVGRLFEDFAINKATFTSNLTQIYTRKALEYIQSNIDSNNRPFFLLWSPDATHAPSYRSEKFINSSRRGSPYGDALVELDSAVGQIVQLIQSNPRTANNTLIFFTSDNGAALVSKNDAGSSGPFLCGKQTTFEGGFRVPGIAWWPGKIKSGSKFHKAASFVDLFPTLLDLAEVPLPTDRDFDGSSLAPFWLSQTDSQLNSAPDRPIYFYRGNRLMAIRYGLYKAHFWTWTNSWAQFKTGIDFCPGSFVQGITTHTPSNYTSSPRLFHLGRDPSEHYVIPVNSAEYKTIIPTFFQLYQNHSDTLIPGEPVLNWCDNSVMHWSPQGCEEYNKCLPVPPSNPYKCEWPH</sequence>
<evidence type="ECO:0000313" key="9">
    <source>
        <dbReference type="Proteomes" id="UP000015104"/>
    </source>
</evidence>
<comment type="cofactor">
    <cofactor evidence="1">
        <name>Ca(2+)</name>
        <dbReference type="ChEBI" id="CHEBI:29108"/>
    </cofactor>
</comment>
<dbReference type="SUPFAM" id="SSF53649">
    <property type="entry name" value="Alkaline phosphatase-like"/>
    <property type="match status" value="1"/>
</dbReference>
<keyword evidence="5" id="KW-0106">Calcium</keyword>
<dbReference type="Proteomes" id="UP000015104">
    <property type="component" value="Unassembled WGS sequence"/>
</dbReference>
<evidence type="ECO:0000256" key="5">
    <source>
        <dbReference type="ARBA" id="ARBA00022837"/>
    </source>
</evidence>
<dbReference type="GO" id="GO:0046872">
    <property type="term" value="F:metal ion binding"/>
    <property type="evidence" value="ECO:0007669"/>
    <property type="project" value="UniProtKB-KW"/>
</dbReference>
<dbReference type="Pfam" id="PF00884">
    <property type="entry name" value="Sulfatase"/>
    <property type="match status" value="1"/>
</dbReference>
<evidence type="ECO:0000256" key="1">
    <source>
        <dbReference type="ARBA" id="ARBA00001913"/>
    </source>
</evidence>
<dbReference type="OrthoDB" id="103349at2759"/>
<evidence type="ECO:0000313" key="8">
    <source>
        <dbReference type="EnsemblMetazoa" id="tetur31g00130.1"/>
    </source>
</evidence>
<organism evidence="8 9">
    <name type="scientific">Tetranychus urticae</name>
    <name type="common">Two-spotted spider mite</name>
    <dbReference type="NCBI Taxonomy" id="32264"/>
    <lineage>
        <taxon>Eukaryota</taxon>
        <taxon>Metazoa</taxon>
        <taxon>Ecdysozoa</taxon>
        <taxon>Arthropoda</taxon>
        <taxon>Chelicerata</taxon>
        <taxon>Arachnida</taxon>
        <taxon>Acari</taxon>
        <taxon>Acariformes</taxon>
        <taxon>Trombidiformes</taxon>
        <taxon>Prostigmata</taxon>
        <taxon>Eleutherengona</taxon>
        <taxon>Raphignathae</taxon>
        <taxon>Tetranychoidea</taxon>
        <taxon>Tetranychidae</taxon>
        <taxon>Tetranychus</taxon>
    </lineage>
</organism>
<dbReference type="PROSITE" id="PS00523">
    <property type="entry name" value="SULFATASE_1"/>
    <property type="match status" value="1"/>
</dbReference>
<dbReference type="PANTHER" id="PTHR42693">
    <property type="entry name" value="ARYLSULFATASE FAMILY MEMBER"/>
    <property type="match status" value="1"/>
</dbReference>
<dbReference type="Gene3D" id="3.40.720.10">
    <property type="entry name" value="Alkaline Phosphatase, subunit A"/>
    <property type="match status" value="1"/>
</dbReference>
<evidence type="ECO:0000256" key="6">
    <source>
        <dbReference type="SAM" id="SignalP"/>
    </source>
</evidence>
<evidence type="ECO:0000256" key="4">
    <source>
        <dbReference type="ARBA" id="ARBA00022801"/>
    </source>
</evidence>
<dbReference type="InterPro" id="IPR024607">
    <property type="entry name" value="Sulfatase_CS"/>
</dbReference>
<comment type="similarity">
    <text evidence="2">Belongs to the sulfatase family.</text>
</comment>
<feature type="domain" description="Sulfatase N-terminal" evidence="7">
    <location>
        <begin position="64"/>
        <end position="391"/>
    </location>
</feature>
<dbReference type="PANTHER" id="PTHR42693:SF47">
    <property type="entry name" value="N-ACETYLGALACTOSAMINE-6-SULFATASE"/>
    <property type="match status" value="1"/>
</dbReference>
<feature type="signal peptide" evidence="6">
    <location>
        <begin position="1"/>
        <end position="19"/>
    </location>
</feature>
<keyword evidence="4" id="KW-0378">Hydrolase</keyword>
<dbReference type="KEGG" id="tut:107369286"/>
<keyword evidence="9" id="KW-1185">Reference proteome</keyword>
<name>T1L116_TETUR</name>
<dbReference type="EMBL" id="CAEY01000889">
    <property type="status" value="NOT_ANNOTATED_CDS"/>
    <property type="molecule type" value="Genomic_DNA"/>
</dbReference>
<dbReference type="InterPro" id="IPR050738">
    <property type="entry name" value="Sulfatase"/>
</dbReference>
<proteinExistence type="inferred from homology"/>